<dbReference type="AlphaFoldDB" id="A0A432GWW3"/>
<organism evidence="1 2">
    <name type="scientific">SAR324 cluster bacterium</name>
    <dbReference type="NCBI Taxonomy" id="2024889"/>
    <lineage>
        <taxon>Bacteria</taxon>
        <taxon>Deltaproteobacteria</taxon>
        <taxon>SAR324 cluster</taxon>
    </lineage>
</organism>
<dbReference type="Proteomes" id="UP000287917">
    <property type="component" value="Unassembled WGS sequence"/>
</dbReference>
<proteinExistence type="predicted"/>
<evidence type="ECO:0000313" key="1">
    <source>
        <dbReference type="EMBL" id="RTZ88004.1"/>
    </source>
</evidence>
<sequence length="94" mass="10420">MTRDSDLVEQIIKDYKKADIPKQDSTMLDYVVKLTKEPGSMVEADVQTLRDAGFSDVGILDIVQVAGYYAYVNRLADGLGVELESIGDEKKPVH</sequence>
<name>A0A432GWW3_9DELT</name>
<dbReference type="Gene3D" id="1.20.1290.10">
    <property type="entry name" value="AhpD-like"/>
    <property type="match status" value="1"/>
</dbReference>
<accession>A0A432GWW3</accession>
<keyword evidence="1" id="KW-0560">Oxidoreductase</keyword>
<keyword evidence="1" id="KW-0575">Peroxidase</keyword>
<dbReference type="SUPFAM" id="SSF69118">
    <property type="entry name" value="AhpD-like"/>
    <property type="match status" value="1"/>
</dbReference>
<dbReference type="EMBL" id="QNZK01000003">
    <property type="protein sequence ID" value="RTZ88004.1"/>
    <property type="molecule type" value="Genomic_DNA"/>
</dbReference>
<dbReference type="GO" id="GO:0004601">
    <property type="term" value="F:peroxidase activity"/>
    <property type="evidence" value="ECO:0007669"/>
    <property type="project" value="UniProtKB-KW"/>
</dbReference>
<protein>
    <submittedName>
        <fullName evidence="1">Peroxidase</fullName>
    </submittedName>
</protein>
<comment type="caution">
    <text evidence="1">The sequence shown here is derived from an EMBL/GenBank/DDBJ whole genome shotgun (WGS) entry which is preliminary data.</text>
</comment>
<evidence type="ECO:0000313" key="2">
    <source>
        <dbReference type="Proteomes" id="UP000287917"/>
    </source>
</evidence>
<dbReference type="PANTHER" id="PTHR35446:SF2">
    <property type="entry name" value="CARBOXYMUCONOLACTONE DECARBOXYLASE-LIKE DOMAIN-CONTAINING PROTEIN"/>
    <property type="match status" value="1"/>
</dbReference>
<dbReference type="InterPro" id="IPR029032">
    <property type="entry name" value="AhpD-like"/>
</dbReference>
<dbReference type="PANTHER" id="PTHR35446">
    <property type="entry name" value="SI:CH211-175M2.5"/>
    <property type="match status" value="1"/>
</dbReference>
<gene>
    <name evidence="1" type="ORF">DSY96_00075</name>
</gene>
<reference evidence="1 2" key="1">
    <citation type="submission" date="2018-06" db="EMBL/GenBank/DDBJ databases">
        <title>Combined omics and stable isotope probing to characterize newly discovered Mariana Back-Arc vent microbial communities.</title>
        <authorList>
            <person name="Trembath-Reichert E."/>
            <person name="Huber J.A."/>
        </authorList>
    </citation>
    <scope>NUCLEOTIDE SEQUENCE [LARGE SCALE GENOMIC DNA]</scope>
    <source>
        <strain evidence="1">MAG 58</strain>
    </source>
</reference>